<evidence type="ECO:0000256" key="4">
    <source>
        <dbReference type="ARBA" id="ARBA00022753"/>
    </source>
</evidence>
<feature type="region of interest" description="Disordered" evidence="6">
    <location>
        <begin position="186"/>
        <end position="227"/>
    </location>
</feature>
<feature type="domain" description="SH3" evidence="7">
    <location>
        <begin position="228"/>
        <end position="287"/>
    </location>
</feature>
<keyword evidence="10" id="KW-1185">Reference proteome</keyword>
<evidence type="ECO:0000259" key="8">
    <source>
        <dbReference type="PROSITE" id="PS50179"/>
    </source>
</evidence>
<dbReference type="CDD" id="cd11820">
    <property type="entry name" value="SH3_STAM"/>
    <property type="match status" value="1"/>
</dbReference>
<keyword evidence="3 5" id="KW-0728">SH3 domain</keyword>
<evidence type="ECO:0000259" key="7">
    <source>
        <dbReference type="PROSITE" id="PS50002"/>
    </source>
</evidence>
<feature type="compositionally biased region" description="Low complexity" evidence="6">
    <location>
        <begin position="217"/>
        <end position="227"/>
    </location>
</feature>
<feature type="domain" description="VHS" evidence="8">
    <location>
        <begin position="19"/>
        <end position="148"/>
    </location>
</feature>
<dbReference type="PRINTS" id="PR00452">
    <property type="entry name" value="SH3DOMAIN"/>
</dbReference>
<dbReference type="PROSITE" id="PS50002">
    <property type="entry name" value="SH3"/>
    <property type="match status" value="1"/>
</dbReference>
<dbReference type="InterPro" id="IPR002014">
    <property type="entry name" value="VHS_dom"/>
</dbReference>
<name>A0ABN7A8W6_9HEMI</name>
<dbReference type="CDD" id="cd21388">
    <property type="entry name" value="GAT_STAM"/>
    <property type="match status" value="1"/>
</dbReference>
<gene>
    <name evidence="9" type="ORF">NTJ_01559</name>
</gene>
<dbReference type="SMART" id="SM00288">
    <property type="entry name" value="VHS"/>
    <property type="match status" value="1"/>
</dbReference>
<evidence type="ECO:0000256" key="1">
    <source>
        <dbReference type="ARBA" id="ARBA00004177"/>
    </source>
</evidence>
<sequence length="510" mass="55369">MGFSSYFSASPFDADVEKVTNENNASEDWGLIMDICDRVSSSQNAKDCLKSLIKRLSHQDPHIVLLAITLLDACVSNCGKNFLLEVSSREFDTEMKKVVRKWSPTTPVGLKLRTLMKKWSDAEFKTDPQLNLLTSMYSRMKNDGIDVSINSDPTTSSSRTPRPTNPDSVTSQQEVDDIAKAIELSLKESSSPKSLPSSSGGSSLYPSIGNIGGGTSSSGSTAQSSTSTELRKVRALYDFEAAEENELTFFAGEIIHVLDDSDANWWKGCNQRGEGLFPNNFVTSDLSVDPTRLNKSEKKGVQFNETVEVKSVSRDKAAEIDEGKIDRVLHLLHEADPNDDSHDPPELGPLEEDVMEMGPLIDAELEKVDRKHAQLSEISSSLVEAMNMYHSLLREPVVGAPMKGALPPSGPAMYHGGHLPPQGGPGLVMSHPAMGHPPPPHMMAPPMGPMYATLPRPSMDYEYASQPPPPGASGMYHLQQIPSHPHPLPGGGPPPNAAPAHFYQPPPPSN</sequence>
<proteinExistence type="inferred from homology"/>
<reference evidence="9 10" key="1">
    <citation type="submission" date="2023-09" db="EMBL/GenBank/DDBJ databases">
        <title>Nesidiocoris tenuis whole genome shotgun sequence.</title>
        <authorList>
            <person name="Shibata T."/>
            <person name="Shimoda M."/>
            <person name="Kobayashi T."/>
            <person name="Uehara T."/>
        </authorList>
    </citation>
    <scope>NUCLEOTIDE SEQUENCE [LARGE SCALE GENOMIC DNA]</scope>
    <source>
        <strain evidence="9 10">Japan</strain>
    </source>
</reference>
<keyword evidence="4" id="KW-0967">Endosome</keyword>
<evidence type="ECO:0000256" key="6">
    <source>
        <dbReference type="SAM" id="MobiDB-lite"/>
    </source>
</evidence>
<feature type="compositionally biased region" description="Pro residues" evidence="6">
    <location>
        <begin position="484"/>
        <end position="497"/>
    </location>
</feature>
<dbReference type="PANTHER" id="PTHR45929">
    <property type="entry name" value="JAK PATHWAY SIGNAL TRANSDUCTION ADAPTOR MOLECULE"/>
    <property type="match status" value="1"/>
</dbReference>
<feature type="compositionally biased region" description="Low complexity" evidence="6">
    <location>
        <begin position="186"/>
        <end position="204"/>
    </location>
</feature>
<dbReference type="SMART" id="SM00326">
    <property type="entry name" value="SH3"/>
    <property type="match status" value="1"/>
</dbReference>
<evidence type="ECO:0000256" key="2">
    <source>
        <dbReference type="ARBA" id="ARBA00009666"/>
    </source>
</evidence>
<dbReference type="PROSITE" id="PS50179">
    <property type="entry name" value="VHS"/>
    <property type="match status" value="1"/>
</dbReference>
<dbReference type="Gene3D" id="2.30.30.40">
    <property type="entry name" value="SH3 Domains"/>
    <property type="match status" value="1"/>
</dbReference>
<evidence type="ECO:0000256" key="3">
    <source>
        <dbReference type="ARBA" id="ARBA00022443"/>
    </source>
</evidence>
<dbReference type="Gene3D" id="1.25.40.90">
    <property type="match status" value="1"/>
</dbReference>
<feature type="region of interest" description="Disordered" evidence="6">
    <location>
        <begin position="143"/>
        <end position="174"/>
    </location>
</feature>
<feature type="compositionally biased region" description="Low complexity" evidence="6">
    <location>
        <begin position="150"/>
        <end position="168"/>
    </location>
</feature>
<dbReference type="CDD" id="cd03568">
    <property type="entry name" value="VHS_STAM"/>
    <property type="match status" value="1"/>
</dbReference>
<dbReference type="SUPFAM" id="SSF50044">
    <property type="entry name" value="SH3-domain"/>
    <property type="match status" value="1"/>
</dbReference>
<dbReference type="InterPro" id="IPR001452">
    <property type="entry name" value="SH3_domain"/>
</dbReference>
<dbReference type="Gene3D" id="1.20.5.1940">
    <property type="match status" value="1"/>
</dbReference>
<protein>
    <submittedName>
        <fullName evidence="9">Signal transducing adapter molecule</fullName>
    </submittedName>
</protein>
<evidence type="ECO:0000256" key="5">
    <source>
        <dbReference type="PROSITE-ProRule" id="PRU00192"/>
    </source>
</evidence>
<dbReference type="InterPro" id="IPR008942">
    <property type="entry name" value="ENTH_VHS"/>
</dbReference>
<dbReference type="InterPro" id="IPR050670">
    <property type="entry name" value="STAM"/>
</dbReference>
<comment type="subcellular location">
    <subcellularLocation>
        <location evidence="1">Endosome</location>
    </subcellularLocation>
</comment>
<feature type="region of interest" description="Disordered" evidence="6">
    <location>
        <begin position="459"/>
        <end position="510"/>
    </location>
</feature>
<comment type="similarity">
    <text evidence="2">Belongs to the STAM family.</text>
</comment>
<dbReference type="SUPFAM" id="SSF48464">
    <property type="entry name" value="ENTH/VHS domain"/>
    <property type="match status" value="1"/>
</dbReference>
<dbReference type="EMBL" id="AP028909">
    <property type="protein sequence ID" value="BES88752.1"/>
    <property type="molecule type" value="Genomic_DNA"/>
</dbReference>
<organism evidence="9 10">
    <name type="scientific">Nesidiocoris tenuis</name>
    <dbReference type="NCBI Taxonomy" id="355587"/>
    <lineage>
        <taxon>Eukaryota</taxon>
        <taxon>Metazoa</taxon>
        <taxon>Ecdysozoa</taxon>
        <taxon>Arthropoda</taxon>
        <taxon>Hexapoda</taxon>
        <taxon>Insecta</taxon>
        <taxon>Pterygota</taxon>
        <taxon>Neoptera</taxon>
        <taxon>Paraneoptera</taxon>
        <taxon>Hemiptera</taxon>
        <taxon>Heteroptera</taxon>
        <taxon>Panheteroptera</taxon>
        <taxon>Cimicomorpha</taxon>
        <taxon>Miridae</taxon>
        <taxon>Dicyphina</taxon>
        <taxon>Nesidiocoris</taxon>
    </lineage>
</organism>
<dbReference type="PANTHER" id="PTHR45929:SF3">
    <property type="entry name" value="JAK PATHWAY SIGNAL TRANSDUCTION ADAPTOR MOLECULE"/>
    <property type="match status" value="1"/>
</dbReference>
<dbReference type="Proteomes" id="UP001307889">
    <property type="component" value="Chromosome 1"/>
</dbReference>
<evidence type="ECO:0000313" key="9">
    <source>
        <dbReference type="EMBL" id="BES88752.1"/>
    </source>
</evidence>
<dbReference type="Pfam" id="PF00018">
    <property type="entry name" value="SH3_1"/>
    <property type="match status" value="1"/>
</dbReference>
<dbReference type="InterPro" id="IPR036028">
    <property type="entry name" value="SH3-like_dom_sf"/>
</dbReference>
<dbReference type="Pfam" id="PF00790">
    <property type="entry name" value="VHS"/>
    <property type="match status" value="1"/>
</dbReference>
<evidence type="ECO:0000313" key="10">
    <source>
        <dbReference type="Proteomes" id="UP001307889"/>
    </source>
</evidence>
<accession>A0ABN7A8W6</accession>